<keyword evidence="3 6" id="KW-0812">Transmembrane</keyword>
<feature type="transmembrane region" description="Helical" evidence="6">
    <location>
        <begin position="436"/>
        <end position="456"/>
    </location>
</feature>
<accession>A0A4D6M1V0</accession>
<gene>
    <name evidence="7" type="ORF">DEO72_LG5g2877</name>
</gene>
<feature type="transmembrane region" description="Helical" evidence="6">
    <location>
        <begin position="220"/>
        <end position="237"/>
    </location>
</feature>
<feature type="transmembrane region" description="Helical" evidence="6">
    <location>
        <begin position="155"/>
        <end position="177"/>
    </location>
</feature>
<feature type="transmembrane region" description="Helical" evidence="6">
    <location>
        <begin position="184"/>
        <end position="208"/>
    </location>
</feature>
<comment type="similarity">
    <text evidence="2 6">Belongs to the multi antimicrobial extrusion (MATE) (TC 2.A.66.1) family.</text>
</comment>
<dbReference type="Pfam" id="PF01554">
    <property type="entry name" value="MatE"/>
    <property type="match status" value="2"/>
</dbReference>
<dbReference type="GO" id="GO:1990961">
    <property type="term" value="P:xenobiotic detoxification by transmembrane export across the plasma membrane"/>
    <property type="evidence" value="ECO:0007669"/>
    <property type="project" value="InterPro"/>
</dbReference>
<keyword evidence="5 6" id="KW-0472">Membrane</keyword>
<dbReference type="EMBL" id="CP039349">
    <property type="protein sequence ID" value="QCD94790.1"/>
    <property type="molecule type" value="Genomic_DNA"/>
</dbReference>
<protein>
    <recommendedName>
        <fullName evidence="6">Protein DETOXIFICATION</fullName>
    </recommendedName>
    <alternativeName>
        <fullName evidence="6">Multidrug and toxic compound extrusion protein</fullName>
    </alternativeName>
</protein>
<feature type="transmembrane region" description="Helical" evidence="6">
    <location>
        <begin position="405"/>
        <end position="427"/>
    </location>
</feature>
<comment type="subcellular location">
    <subcellularLocation>
        <location evidence="1">Membrane</location>
        <topology evidence="1">Multi-pass membrane protein</topology>
    </subcellularLocation>
</comment>
<evidence type="ECO:0000256" key="6">
    <source>
        <dbReference type="RuleBase" id="RU004914"/>
    </source>
</evidence>
<dbReference type="InterPro" id="IPR002528">
    <property type="entry name" value="MATE_fam"/>
</dbReference>
<dbReference type="GO" id="GO:0015297">
    <property type="term" value="F:antiporter activity"/>
    <property type="evidence" value="ECO:0007669"/>
    <property type="project" value="InterPro"/>
</dbReference>
<evidence type="ECO:0000256" key="2">
    <source>
        <dbReference type="ARBA" id="ARBA00010199"/>
    </source>
</evidence>
<feature type="transmembrane region" description="Helical" evidence="6">
    <location>
        <begin position="117"/>
        <end position="135"/>
    </location>
</feature>
<dbReference type="AlphaFoldDB" id="A0A4D6M1V0"/>
<evidence type="ECO:0000256" key="1">
    <source>
        <dbReference type="ARBA" id="ARBA00004141"/>
    </source>
</evidence>
<evidence type="ECO:0000313" key="8">
    <source>
        <dbReference type="Proteomes" id="UP000501690"/>
    </source>
</evidence>
<feature type="transmembrane region" description="Helical" evidence="6">
    <location>
        <begin position="258"/>
        <end position="283"/>
    </location>
</feature>
<keyword evidence="8" id="KW-1185">Reference proteome</keyword>
<dbReference type="GO" id="GO:0016020">
    <property type="term" value="C:membrane"/>
    <property type="evidence" value="ECO:0007669"/>
    <property type="project" value="UniProtKB-SubCell"/>
</dbReference>
<dbReference type="InterPro" id="IPR045069">
    <property type="entry name" value="MATE_euk"/>
</dbReference>
<reference evidence="7 8" key="1">
    <citation type="submission" date="2019-04" db="EMBL/GenBank/DDBJ databases">
        <title>An improved genome assembly and genetic linkage map for asparagus bean, Vigna unguiculata ssp. sesquipedialis.</title>
        <authorList>
            <person name="Xia Q."/>
            <person name="Zhang R."/>
            <person name="Dong Y."/>
        </authorList>
    </citation>
    <scope>NUCLEOTIDE SEQUENCE [LARGE SCALE GENOMIC DNA]</scope>
    <source>
        <tissue evidence="7">Leaf</tissue>
    </source>
</reference>
<evidence type="ECO:0000256" key="5">
    <source>
        <dbReference type="ARBA" id="ARBA00023136"/>
    </source>
</evidence>
<dbReference type="GO" id="GO:0042910">
    <property type="term" value="F:xenobiotic transmembrane transporter activity"/>
    <property type="evidence" value="ECO:0007669"/>
    <property type="project" value="InterPro"/>
</dbReference>
<evidence type="ECO:0000256" key="3">
    <source>
        <dbReference type="ARBA" id="ARBA00022692"/>
    </source>
</evidence>
<name>A0A4D6M1V0_VIGUN</name>
<organism evidence="7 8">
    <name type="scientific">Vigna unguiculata</name>
    <name type="common">Cowpea</name>
    <dbReference type="NCBI Taxonomy" id="3917"/>
    <lineage>
        <taxon>Eukaryota</taxon>
        <taxon>Viridiplantae</taxon>
        <taxon>Streptophyta</taxon>
        <taxon>Embryophyta</taxon>
        <taxon>Tracheophyta</taxon>
        <taxon>Spermatophyta</taxon>
        <taxon>Magnoliopsida</taxon>
        <taxon>eudicotyledons</taxon>
        <taxon>Gunneridae</taxon>
        <taxon>Pentapetalae</taxon>
        <taxon>rosids</taxon>
        <taxon>fabids</taxon>
        <taxon>Fabales</taxon>
        <taxon>Fabaceae</taxon>
        <taxon>Papilionoideae</taxon>
        <taxon>50 kb inversion clade</taxon>
        <taxon>NPAAA clade</taxon>
        <taxon>indigoferoid/millettioid clade</taxon>
        <taxon>Phaseoleae</taxon>
        <taxon>Vigna</taxon>
    </lineage>
</organism>
<keyword evidence="4 6" id="KW-1133">Transmembrane helix</keyword>
<proteinExistence type="inferred from homology"/>
<sequence>METPLLTQKFTSESDYSAVKGLKDVKFVVWKETVKIWKIALPVALTHLFQFLTNSSTSIYAGHLGDIQLSSISVSQGVVSSIYFYLLFGMSSALATLCGQAFGAGQIVSTCIYVQRSWIILTITCTILLPVYVYATPILKLLGQDEEIADLTGTYSIQLIPQMFSFAIVFPTLTFLQAQSKVKVIMVIAFVVLLIQNGLLYLFIHVFGWGVTGLAMVSDIIGWLYAVALVVYTIAWNKDEWSGFSWMAFRDLWAFAKLCLSSSFMICLQQWYLTCIMLLVGLLENPLVSVSSYSVCFNVQGWHSTLLVGINTATSVRVSNTLGMAHPRAAKYSFYVTMFQSLLLGIFFMTVIFLTKEHFATIFTNNEDIILAVIDLAYLLGITMVLNSISQVISGVAIGSGWQVMVAYINMACYYIVGLPIGIFLGFKQHLGVKGLWGGTMCGRVLQILVLFVIIWKTNWSKEVEQTAHRMRIWRINNLHSDDMRNVT</sequence>
<dbReference type="CDD" id="cd13132">
    <property type="entry name" value="MATE_eukaryotic"/>
    <property type="match status" value="1"/>
</dbReference>
<evidence type="ECO:0000256" key="4">
    <source>
        <dbReference type="ARBA" id="ARBA00022989"/>
    </source>
</evidence>
<feature type="transmembrane region" description="Helical" evidence="6">
    <location>
        <begin position="332"/>
        <end position="355"/>
    </location>
</feature>
<dbReference type="PANTHER" id="PTHR11206">
    <property type="entry name" value="MULTIDRUG RESISTANCE PROTEIN"/>
    <property type="match status" value="1"/>
</dbReference>
<feature type="transmembrane region" description="Helical" evidence="6">
    <location>
        <begin position="376"/>
        <end position="399"/>
    </location>
</feature>
<dbReference type="NCBIfam" id="TIGR00797">
    <property type="entry name" value="matE"/>
    <property type="match status" value="1"/>
</dbReference>
<feature type="transmembrane region" description="Helical" evidence="6">
    <location>
        <begin position="82"/>
        <end position="105"/>
    </location>
</feature>
<evidence type="ECO:0000313" key="7">
    <source>
        <dbReference type="EMBL" id="QCD94790.1"/>
    </source>
</evidence>
<dbReference type="Proteomes" id="UP000501690">
    <property type="component" value="Linkage Group LG5"/>
</dbReference>